<dbReference type="EMBL" id="JAFLRJ010000520">
    <property type="protein sequence ID" value="MBO0517168.1"/>
    <property type="molecule type" value="Genomic_DNA"/>
</dbReference>
<protein>
    <submittedName>
        <fullName evidence="2">GNAT family N-acetyltransferase</fullName>
    </submittedName>
</protein>
<evidence type="ECO:0000259" key="1">
    <source>
        <dbReference type="PROSITE" id="PS51186"/>
    </source>
</evidence>
<dbReference type="GO" id="GO:0016747">
    <property type="term" value="F:acyltransferase activity, transferring groups other than amino-acyl groups"/>
    <property type="evidence" value="ECO:0007669"/>
    <property type="project" value="InterPro"/>
</dbReference>
<dbReference type="PROSITE" id="PS51186">
    <property type="entry name" value="GNAT"/>
    <property type="match status" value="1"/>
</dbReference>
<dbReference type="Proteomes" id="UP000664167">
    <property type="component" value="Unassembled WGS sequence"/>
</dbReference>
<feature type="domain" description="N-acetyltransferase" evidence="1">
    <location>
        <begin position="31"/>
        <end position="183"/>
    </location>
</feature>
<dbReference type="SUPFAM" id="SSF55729">
    <property type="entry name" value="Acyl-CoA N-acyltransferases (Nat)"/>
    <property type="match status" value="1"/>
</dbReference>
<dbReference type="InterPro" id="IPR000182">
    <property type="entry name" value="GNAT_dom"/>
</dbReference>
<accession>A0A939FEG9</accession>
<evidence type="ECO:0000313" key="2">
    <source>
        <dbReference type="EMBL" id="MBO0517168.1"/>
    </source>
</evidence>
<organism evidence="2 3">
    <name type="scientific">Streptomyces beijiangensis</name>
    <dbReference type="NCBI Taxonomy" id="163361"/>
    <lineage>
        <taxon>Bacteria</taxon>
        <taxon>Bacillati</taxon>
        <taxon>Actinomycetota</taxon>
        <taxon>Actinomycetes</taxon>
        <taxon>Kitasatosporales</taxon>
        <taxon>Streptomycetaceae</taxon>
        <taxon>Streptomyces</taxon>
    </lineage>
</organism>
<dbReference type="Gene3D" id="3.40.630.30">
    <property type="match status" value="1"/>
</dbReference>
<reference evidence="2" key="1">
    <citation type="submission" date="2021-03" db="EMBL/GenBank/DDBJ databases">
        <title>Streptomyces poriferae sp. nov., a novel marine sponge-derived Actinobacteria species with anti-MRSA activity.</title>
        <authorList>
            <person name="Sandoval-Powers M."/>
            <person name="Kralova S."/>
            <person name="Nguyen G.-S."/>
            <person name="Fawwal D."/>
            <person name="Degnes K."/>
            <person name="Klinkenberg G."/>
            <person name="Sletta H."/>
            <person name="Wentzel A."/>
            <person name="Liles M.R."/>
        </authorList>
    </citation>
    <scope>NUCLEOTIDE SEQUENCE</scope>
    <source>
        <strain evidence="2">DSM 41794</strain>
    </source>
</reference>
<proteinExistence type="predicted"/>
<name>A0A939FEG9_9ACTN</name>
<sequence length="199" mass="21196">MGVTLLRTRAGRIGTRTQNGSEYRGPVITTVHTSALSSTELTGIRALLNTAFDGGFSDADWDHGLGGMHAVIRDEAGIAAHGSVIQRRVLHAGRSYRVGYVEAVAVRADRHRQGLGGRVMEALEHVIDSAYEFGALSASEEGAGLYAGRGWQVWPGRLGALGADGVVPLPEEEGATYVRPLVGDPAHPLLFDWRDGDVL</sequence>
<comment type="caution">
    <text evidence="2">The sequence shown here is derived from an EMBL/GenBank/DDBJ whole genome shotgun (WGS) entry which is preliminary data.</text>
</comment>
<dbReference type="AlphaFoldDB" id="A0A939FEG9"/>
<gene>
    <name evidence="2" type="ORF">J0695_36215</name>
</gene>
<dbReference type="Pfam" id="PF13527">
    <property type="entry name" value="Acetyltransf_9"/>
    <property type="match status" value="1"/>
</dbReference>
<keyword evidence="3" id="KW-1185">Reference proteome</keyword>
<dbReference type="InterPro" id="IPR016181">
    <property type="entry name" value="Acyl_CoA_acyltransferase"/>
</dbReference>
<evidence type="ECO:0000313" key="3">
    <source>
        <dbReference type="Proteomes" id="UP000664167"/>
    </source>
</evidence>